<keyword evidence="2" id="KW-0528">Neurotoxin</keyword>
<name>G1KM56_ANOCA</name>
<dbReference type="AlphaFoldDB" id="G1KM56"/>
<reference evidence="5" key="2">
    <citation type="submission" date="2025-08" db="UniProtKB">
        <authorList>
            <consortium name="Ensembl"/>
        </authorList>
    </citation>
    <scope>IDENTIFICATION</scope>
</reference>
<accession>G1KM56</accession>
<proteinExistence type="inferred from homology"/>
<evidence type="ECO:0000313" key="5">
    <source>
        <dbReference type="Ensembl" id="ENSACAP00000012094.3"/>
    </source>
</evidence>
<dbReference type="SMART" id="SM00449">
    <property type="entry name" value="SPRY"/>
    <property type="match status" value="1"/>
</dbReference>
<dbReference type="Bgee" id="ENSACAG00000012312">
    <property type="expression patterns" value="Expressed in adrenal gland and 5 other cell types or tissues"/>
</dbReference>
<dbReference type="HOGENOM" id="CLU_013137_0_3_1"/>
<dbReference type="PRINTS" id="PR01407">
    <property type="entry name" value="BUTYPHLNCDUF"/>
</dbReference>
<dbReference type="InterPro" id="IPR003879">
    <property type="entry name" value="Butyrophylin_SPRY"/>
</dbReference>
<dbReference type="InterPro" id="IPR003877">
    <property type="entry name" value="SPRY_dom"/>
</dbReference>
<dbReference type="InterPro" id="IPR013320">
    <property type="entry name" value="ConA-like_dom_sf"/>
</dbReference>
<dbReference type="PANTHER" id="PTHR24103">
    <property type="entry name" value="E3 UBIQUITIN-PROTEIN LIGASE TRIM"/>
    <property type="match status" value="1"/>
</dbReference>
<dbReference type="GeneTree" id="ENSGT01030000234669"/>
<dbReference type="eggNOG" id="KOG2177">
    <property type="taxonomic scope" value="Eukaryota"/>
</dbReference>
<dbReference type="Gene3D" id="2.60.120.920">
    <property type="match status" value="1"/>
</dbReference>
<dbReference type="InterPro" id="IPR001870">
    <property type="entry name" value="B30.2/SPRY"/>
</dbReference>
<evidence type="ECO:0000313" key="6">
    <source>
        <dbReference type="Proteomes" id="UP000001646"/>
    </source>
</evidence>
<dbReference type="GO" id="GO:0005737">
    <property type="term" value="C:cytoplasm"/>
    <property type="evidence" value="ECO:0000318"/>
    <property type="project" value="GO_Central"/>
</dbReference>
<dbReference type="SUPFAM" id="SSF49899">
    <property type="entry name" value="Concanavalin A-like lectins/glucanases"/>
    <property type="match status" value="1"/>
</dbReference>
<dbReference type="Pfam" id="PF13765">
    <property type="entry name" value="PRY"/>
    <property type="match status" value="1"/>
</dbReference>
<evidence type="ECO:0000256" key="3">
    <source>
        <dbReference type="ARBA" id="ARBA00034460"/>
    </source>
</evidence>
<dbReference type="Pfam" id="PF00622">
    <property type="entry name" value="SPRY"/>
    <property type="match status" value="1"/>
</dbReference>
<dbReference type="FunFam" id="2.60.120.920:FF:000004">
    <property type="entry name" value="Butyrophilin subfamily 1 member A1"/>
    <property type="match status" value="1"/>
</dbReference>
<feature type="domain" description="B30.2/SPRY" evidence="4">
    <location>
        <begin position="87"/>
        <end position="277"/>
    </location>
</feature>
<reference evidence="5 6" key="1">
    <citation type="submission" date="2009-12" db="EMBL/GenBank/DDBJ databases">
        <title>The Genome Sequence of Anolis carolinensis (Green Anole Lizard).</title>
        <authorList>
            <consortium name="The Genome Sequencing Platform"/>
            <person name="Di Palma F."/>
            <person name="Alfoldi J."/>
            <person name="Heiman D."/>
            <person name="Young S."/>
            <person name="Grabherr M."/>
            <person name="Johnson J."/>
            <person name="Lander E.S."/>
            <person name="Lindblad-Toh K."/>
        </authorList>
    </citation>
    <scope>NUCLEOTIDE SEQUENCE [LARGE SCALE GENOMIC DNA]</scope>
    <source>
        <strain evidence="5 6">JBL SC #1</strain>
    </source>
</reference>
<keyword evidence="2" id="KW-0800">Toxin</keyword>
<reference evidence="5" key="3">
    <citation type="submission" date="2025-09" db="UniProtKB">
        <authorList>
            <consortium name="Ensembl"/>
        </authorList>
    </citation>
    <scope>IDENTIFICATION</scope>
</reference>
<dbReference type="PROSITE" id="PS50188">
    <property type="entry name" value="B302_SPRY"/>
    <property type="match status" value="1"/>
</dbReference>
<evidence type="ECO:0000256" key="1">
    <source>
        <dbReference type="ARBA" id="ARBA00009651"/>
    </source>
</evidence>
<evidence type="ECO:0000256" key="2">
    <source>
        <dbReference type="ARBA" id="ARBA00022699"/>
    </source>
</evidence>
<comment type="function">
    <text evidence="3">Neurotoxin that produces dose-dependent hypolocomotion and hyperalgesia in mice. May directly act on the central nervous system, as it is 6500-fold more potent when administered intracerebroventricularly than intraperitoneal.</text>
</comment>
<comment type="similarity">
    <text evidence="1">Belongs to the ohanin/vespryn family.</text>
</comment>
<dbReference type="InParanoid" id="G1KM56"/>
<dbReference type="InterPro" id="IPR043136">
    <property type="entry name" value="B30.2/SPRY_sf"/>
</dbReference>
<dbReference type="InterPro" id="IPR050143">
    <property type="entry name" value="TRIM/RBCC"/>
</dbReference>
<evidence type="ECO:0000259" key="4">
    <source>
        <dbReference type="PROSITE" id="PS50188"/>
    </source>
</evidence>
<organism evidence="5 6">
    <name type="scientific">Anolis carolinensis</name>
    <name type="common">Green anole</name>
    <name type="synonym">American chameleon</name>
    <dbReference type="NCBI Taxonomy" id="28377"/>
    <lineage>
        <taxon>Eukaryota</taxon>
        <taxon>Metazoa</taxon>
        <taxon>Chordata</taxon>
        <taxon>Craniata</taxon>
        <taxon>Vertebrata</taxon>
        <taxon>Euteleostomi</taxon>
        <taxon>Lepidosauria</taxon>
        <taxon>Squamata</taxon>
        <taxon>Bifurcata</taxon>
        <taxon>Unidentata</taxon>
        <taxon>Episquamata</taxon>
        <taxon>Toxicofera</taxon>
        <taxon>Iguania</taxon>
        <taxon>Dactyloidae</taxon>
        <taxon>Anolis</taxon>
    </lineage>
</organism>
<dbReference type="GO" id="GO:0061630">
    <property type="term" value="F:ubiquitin protein ligase activity"/>
    <property type="evidence" value="ECO:0000318"/>
    <property type="project" value="GO_Central"/>
</dbReference>
<dbReference type="Ensembl" id="ENSACAT00000012339.4">
    <property type="protein sequence ID" value="ENSACAP00000012094.3"/>
    <property type="gene ID" value="ENSACAG00000012312.4"/>
</dbReference>
<dbReference type="CDD" id="cd12888">
    <property type="entry name" value="SPRY_PRY_TRIM7_like"/>
    <property type="match status" value="1"/>
</dbReference>
<dbReference type="SMART" id="SM00589">
    <property type="entry name" value="PRY"/>
    <property type="match status" value="1"/>
</dbReference>
<keyword evidence="6" id="KW-1185">Reference proteome</keyword>
<dbReference type="Proteomes" id="UP000001646">
    <property type="component" value="Chromosome 2"/>
</dbReference>
<protein>
    <recommendedName>
        <fullName evidence="4">B30.2/SPRY domain-containing protein</fullName>
    </recommendedName>
</protein>
<dbReference type="InterPro" id="IPR006574">
    <property type="entry name" value="PRY"/>
</dbReference>
<sequence>MEEVEKEISAKGGEHLARLSEELSSLSKLIQEMEEKHQQPASELLQDIRSFLQGCKEREKFETPVAFPPALKWKIWDFCDINPFLEGVMKQFRDSLESGLQQQKAHVTLDPDTAHPRLILSENRRRVTLRQKRQNLPDNPERFNQHFFVLGQEGFRGGRHFWEVLVENGERWSVGVARKSVQRKGSFPVGPDAGIWRVAKRWIEYMFYSNNSVSPTLNLSEKPKRVRVTLNYEGGRVAFYDADSAALIYEFPPASFSGETLLPFFAVALEAQLELTP</sequence>
<dbReference type="GO" id="GO:0045087">
    <property type="term" value="P:innate immune response"/>
    <property type="evidence" value="ECO:0000318"/>
    <property type="project" value="GO_Central"/>
</dbReference>